<reference evidence="4" key="1">
    <citation type="journal article" date="2019" name="Int. J. Syst. Evol. Microbiol.">
        <title>The Global Catalogue of Microorganisms (GCM) 10K type strain sequencing project: providing services to taxonomists for standard genome sequencing and annotation.</title>
        <authorList>
            <consortium name="The Broad Institute Genomics Platform"/>
            <consortium name="The Broad Institute Genome Sequencing Center for Infectious Disease"/>
            <person name="Wu L."/>
            <person name="Ma J."/>
        </authorList>
    </citation>
    <scope>NUCLEOTIDE SEQUENCE [LARGE SCALE GENOMIC DNA]</scope>
    <source>
        <strain evidence="4">CECT 8979</strain>
    </source>
</reference>
<dbReference type="SUPFAM" id="SSF49299">
    <property type="entry name" value="PKD domain"/>
    <property type="match status" value="1"/>
</dbReference>
<keyword evidence="1" id="KW-0732">Signal</keyword>
<feature type="domain" description="Secretion system C-terminal sorting" evidence="2">
    <location>
        <begin position="531"/>
        <end position="606"/>
    </location>
</feature>
<dbReference type="InterPro" id="IPR026444">
    <property type="entry name" value="Secre_tail"/>
</dbReference>
<comment type="caution">
    <text evidence="3">The sequence shown here is derived from an EMBL/GenBank/DDBJ whole genome shotgun (WGS) entry which is preliminary data.</text>
</comment>
<dbReference type="EMBL" id="JBHSAT010000022">
    <property type="protein sequence ID" value="MFC3877939.1"/>
    <property type="molecule type" value="Genomic_DNA"/>
</dbReference>
<dbReference type="InterPro" id="IPR013783">
    <property type="entry name" value="Ig-like_fold"/>
</dbReference>
<dbReference type="Gene3D" id="2.60.40.10">
    <property type="entry name" value="Immunoglobulins"/>
    <property type="match status" value="1"/>
</dbReference>
<dbReference type="Proteomes" id="UP001595812">
    <property type="component" value="Unassembled WGS sequence"/>
</dbReference>
<feature type="non-terminal residue" evidence="3">
    <location>
        <position position="1"/>
    </location>
</feature>
<proteinExistence type="predicted"/>
<accession>A0ABV8AJM3</accession>
<gene>
    <name evidence="3" type="ORF">ACFOSX_11945</name>
</gene>
<organism evidence="3 4">
    <name type="scientific">Winogradskyella maritima</name>
    <dbReference type="NCBI Taxonomy" id="1517766"/>
    <lineage>
        <taxon>Bacteria</taxon>
        <taxon>Pseudomonadati</taxon>
        <taxon>Bacteroidota</taxon>
        <taxon>Flavobacteriia</taxon>
        <taxon>Flavobacteriales</taxon>
        <taxon>Flavobacteriaceae</taxon>
        <taxon>Winogradskyella</taxon>
    </lineage>
</organism>
<name>A0ABV8AJM3_9FLAO</name>
<evidence type="ECO:0000313" key="3">
    <source>
        <dbReference type="EMBL" id="MFC3877939.1"/>
    </source>
</evidence>
<dbReference type="NCBIfam" id="TIGR04183">
    <property type="entry name" value="Por_Secre_tail"/>
    <property type="match status" value="1"/>
</dbReference>
<dbReference type="RefSeq" id="WP_386101326.1">
    <property type="nucleotide sequence ID" value="NZ_JBHSAT010000022.1"/>
</dbReference>
<dbReference type="Pfam" id="PF18962">
    <property type="entry name" value="Por_Secre_tail"/>
    <property type="match status" value="1"/>
</dbReference>
<sequence length="611" mass="66286">GNVYTPGSGDIAAGTVDLTYTTNDPDGPCDAKSDDLTVTINPLPDLTAIPDQMFCPFNDPMVDLTALEVENETGGQWSYFDSVANEYVDIDDATSVNPNLGFFAPFRYTFINEFNCSDTIEVTFEPNLSNTGLSVLPIEYCADDASGDLSSFVNPGTYIDDNGIEQLASVLWYTTGDNPDEVGSPNAPDAPTSSTTFFVVQVIGNGCFDLSIDARIPVVVEVNPNPACSISGPTDVCVDLEQTYNYTGGSENIDLLWKVTGSGQIIGSTIGDSVTVLPNGVGNYEVSLTVTYQDTACSKTCSYNVVIYDCCDSETAFAYNANSGQDTSNICFLDNQYNNFDRWGWAIEGLDFETDISDEAGAQYNSYVYNLYAGNGNDCDPTDGPGTLVGNVTVTREGNSIVAYYDVSESPDDEYYSLYGLHLNVACDGQPFPKKKRRGKTEYTVAPGQYTSSSNAGGSDMGSVTVNNIGHKKSSISGCLSNISIIVHAEVDVCTFVPFASPTAKITDSFNKPDVMNDKLNVEPTGDFIMHPVPYNNELNIEYGFSYDTDINIVMYDIKGTVVLNRTIKDYKSNTNANIKIDMSRMISQMYFVKLSTNKDVITKRAISNGY</sequence>
<evidence type="ECO:0000259" key="2">
    <source>
        <dbReference type="Pfam" id="PF18962"/>
    </source>
</evidence>
<evidence type="ECO:0000313" key="4">
    <source>
        <dbReference type="Proteomes" id="UP001595812"/>
    </source>
</evidence>
<evidence type="ECO:0000256" key="1">
    <source>
        <dbReference type="ARBA" id="ARBA00022729"/>
    </source>
</evidence>
<protein>
    <submittedName>
        <fullName evidence="3">T9SS type A sorting domain-containing protein</fullName>
    </submittedName>
</protein>
<keyword evidence="4" id="KW-1185">Reference proteome</keyword>
<dbReference type="InterPro" id="IPR035986">
    <property type="entry name" value="PKD_dom_sf"/>
</dbReference>